<comment type="similarity">
    <text evidence="2">Belongs to the ABC transporter superfamily. ABCA family.</text>
</comment>
<dbReference type="STRING" id="1093900.A0A507AKY1"/>
<keyword evidence="8 10" id="KW-1133">Transmembrane helix</keyword>
<feature type="transmembrane region" description="Helical" evidence="10">
    <location>
        <begin position="1049"/>
        <end position="1072"/>
    </location>
</feature>
<evidence type="ECO:0000256" key="6">
    <source>
        <dbReference type="ARBA" id="ARBA00022741"/>
    </source>
</evidence>
<dbReference type="InterPro" id="IPR013525">
    <property type="entry name" value="ABC2_TM"/>
</dbReference>
<keyword evidence="5" id="KW-0677">Repeat</keyword>
<feature type="transmembrane region" description="Helical" evidence="10">
    <location>
        <begin position="1021"/>
        <end position="1043"/>
    </location>
</feature>
<dbReference type="SMART" id="SM00382">
    <property type="entry name" value="AAA"/>
    <property type="match status" value="2"/>
</dbReference>
<dbReference type="FunFam" id="3.40.50.300:FF:001345">
    <property type="entry name" value="Related to ABC transporter"/>
    <property type="match status" value="1"/>
</dbReference>
<keyword evidence="4 10" id="KW-0812">Transmembrane</keyword>
<feature type="transmembrane region" description="Helical" evidence="10">
    <location>
        <begin position="822"/>
        <end position="843"/>
    </location>
</feature>
<dbReference type="InterPro" id="IPR003593">
    <property type="entry name" value="AAA+_ATPase"/>
</dbReference>
<feature type="transmembrane region" description="Helical" evidence="10">
    <location>
        <begin position="976"/>
        <end position="1000"/>
    </location>
</feature>
<comment type="caution">
    <text evidence="12">The sequence shown here is derived from an EMBL/GenBank/DDBJ whole genome shotgun (WGS) entry which is preliminary data.</text>
</comment>
<evidence type="ECO:0000256" key="8">
    <source>
        <dbReference type="ARBA" id="ARBA00022989"/>
    </source>
</evidence>
<dbReference type="InterPro" id="IPR003439">
    <property type="entry name" value="ABC_transporter-like_ATP-bd"/>
</dbReference>
<dbReference type="PANTHER" id="PTHR19229">
    <property type="entry name" value="ATP-BINDING CASSETTE TRANSPORTER SUBFAMILY A ABCA"/>
    <property type="match status" value="1"/>
</dbReference>
<dbReference type="Pfam" id="PF00005">
    <property type="entry name" value="ABC_tran"/>
    <property type="match status" value="2"/>
</dbReference>
<evidence type="ECO:0000313" key="13">
    <source>
        <dbReference type="Proteomes" id="UP000319257"/>
    </source>
</evidence>
<name>A0A507AKY1_9PEZI</name>
<dbReference type="CDD" id="cd03263">
    <property type="entry name" value="ABC_subfamily_A"/>
    <property type="match status" value="2"/>
</dbReference>
<reference evidence="12 13" key="1">
    <citation type="submission" date="2019-06" db="EMBL/GenBank/DDBJ databases">
        <title>Draft genome sequence of the filamentous fungus Phialemoniopsis curvata isolated from diesel fuel.</title>
        <authorList>
            <person name="Varaljay V.A."/>
            <person name="Lyon W.J."/>
            <person name="Crouch A.L."/>
            <person name="Drake C.E."/>
            <person name="Hollomon J.M."/>
            <person name="Nadeau L.J."/>
            <person name="Nunn H.S."/>
            <person name="Stevenson B.S."/>
            <person name="Bojanowski C.L."/>
            <person name="Crookes-Goodson W.J."/>
        </authorList>
    </citation>
    <scope>NUCLEOTIDE SEQUENCE [LARGE SCALE GENOMIC DNA]</scope>
    <source>
        <strain evidence="12 13">D216</strain>
    </source>
</reference>
<accession>A0A507AKY1</accession>
<dbReference type="SUPFAM" id="SSF52540">
    <property type="entry name" value="P-loop containing nucleoside triphosphate hydrolases"/>
    <property type="match status" value="2"/>
</dbReference>
<dbReference type="Gene3D" id="3.40.50.300">
    <property type="entry name" value="P-loop containing nucleotide triphosphate hydrolases"/>
    <property type="match status" value="2"/>
</dbReference>
<comment type="subcellular location">
    <subcellularLocation>
        <location evidence="1">Membrane</location>
        <topology evidence="1">Multi-pass membrane protein</topology>
    </subcellularLocation>
</comment>
<organism evidence="12 13">
    <name type="scientific">Thyridium curvatum</name>
    <dbReference type="NCBI Taxonomy" id="1093900"/>
    <lineage>
        <taxon>Eukaryota</taxon>
        <taxon>Fungi</taxon>
        <taxon>Dikarya</taxon>
        <taxon>Ascomycota</taxon>
        <taxon>Pezizomycotina</taxon>
        <taxon>Sordariomycetes</taxon>
        <taxon>Sordariomycetidae</taxon>
        <taxon>Thyridiales</taxon>
        <taxon>Thyridiaceae</taxon>
        <taxon>Thyridium</taxon>
    </lineage>
</organism>
<keyword evidence="6" id="KW-0547">Nucleotide-binding</keyword>
<feature type="transmembrane region" description="Helical" evidence="10">
    <location>
        <begin position="223"/>
        <end position="246"/>
    </location>
</feature>
<evidence type="ECO:0000256" key="4">
    <source>
        <dbReference type="ARBA" id="ARBA00022692"/>
    </source>
</evidence>
<dbReference type="PROSITE" id="PS50893">
    <property type="entry name" value="ABC_TRANSPORTER_2"/>
    <property type="match status" value="2"/>
</dbReference>
<evidence type="ECO:0000313" key="12">
    <source>
        <dbReference type="EMBL" id="TPX07046.1"/>
    </source>
</evidence>
<feature type="domain" description="ABC transporter" evidence="11">
    <location>
        <begin position="1229"/>
        <end position="1456"/>
    </location>
</feature>
<dbReference type="GeneID" id="41978481"/>
<evidence type="ECO:0000256" key="2">
    <source>
        <dbReference type="ARBA" id="ARBA00008869"/>
    </source>
</evidence>
<evidence type="ECO:0000256" key="5">
    <source>
        <dbReference type="ARBA" id="ARBA00022737"/>
    </source>
</evidence>
<evidence type="ECO:0000259" key="11">
    <source>
        <dbReference type="PROSITE" id="PS50893"/>
    </source>
</evidence>
<feature type="transmembrane region" description="Helical" evidence="10">
    <location>
        <begin position="408"/>
        <end position="429"/>
    </location>
</feature>
<evidence type="ECO:0000256" key="3">
    <source>
        <dbReference type="ARBA" id="ARBA00022448"/>
    </source>
</evidence>
<evidence type="ECO:0000256" key="10">
    <source>
        <dbReference type="SAM" id="Phobius"/>
    </source>
</evidence>
<dbReference type="InParanoid" id="A0A507AKY1"/>
<evidence type="ECO:0000256" key="1">
    <source>
        <dbReference type="ARBA" id="ARBA00004141"/>
    </source>
</evidence>
<dbReference type="GO" id="GO:0016020">
    <property type="term" value="C:membrane"/>
    <property type="evidence" value="ECO:0007669"/>
    <property type="project" value="UniProtKB-SubCell"/>
</dbReference>
<keyword evidence="9 10" id="KW-0472">Membrane</keyword>
<feature type="transmembrane region" description="Helical" evidence="10">
    <location>
        <begin position="339"/>
        <end position="359"/>
    </location>
</feature>
<keyword evidence="13" id="KW-1185">Reference proteome</keyword>
<gene>
    <name evidence="12" type="ORF">E0L32_011034</name>
</gene>
<dbReference type="OrthoDB" id="8061355at2759"/>
<feature type="transmembrane region" description="Helical" evidence="10">
    <location>
        <begin position="284"/>
        <end position="304"/>
    </location>
</feature>
<dbReference type="GO" id="GO:0016887">
    <property type="term" value="F:ATP hydrolysis activity"/>
    <property type="evidence" value="ECO:0007669"/>
    <property type="project" value="InterPro"/>
</dbReference>
<proteinExistence type="inferred from homology"/>
<protein>
    <recommendedName>
        <fullName evidence="11">ABC transporter domain-containing protein</fullName>
    </recommendedName>
</protein>
<feature type="transmembrane region" description="Helical" evidence="10">
    <location>
        <begin position="1084"/>
        <end position="1109"/>
    </location>
</feature>
<evidence type="ECO:0000256" key="9">
    <source>
        <dbReference type="ARBA" id="ARBA00023136"/>
    </source>
</evidence>
<dbReference type="PANTHER" id="PTHR19229:SF36">
    <property type="entry name" value="ATP-BINDING CASSETTE SUB-FAMILY A MEMBER 2"/>
    <property type="match status" value="1"/>
</dbReference>
<feature type="domain" description="ABC transporter" evidence="11">
    <location>
        <begin position="456"/>
        <end position="695"/>
    </location>
</feature>
<dbReference type="GO" id="GO:0005524">
    <property type="term" value="F:ATP binding"/>
    <property type="evidence" value="ECO:0007669"/>
    <property type="project" value="UniProtKB-KW"/>
</dbReference>
<dbReference type="InterPro" id="IPR026082">
    <property type="entry name" value="ABCA"/>
</dbReference>
<dbReference type="Proteomes" id="UP000319257">
    <property type="component" value="Unassembled WGS sequence"/>
</dbReference>
<dbReference type="EMBL" id="SKBQ01000096">
    <property type="protein sequence ID" value="TPX07046.1"/>
    <property type="molecule type" value="Genomic_DNA"/>
</dbReference>
<feature type="transmembrane region" description="Helical" evidence="10">
    <location>
        <begin position="1121"/>
        <end position="1143"/>
    </location>
</feature>
<dbReference type="GO" id="GO:0005319">
    <property type="term" value="F:lipid transporter activity"/>
    <property type="evidence" value="ECO:0007669"/>
    <property type="project" value="TreeGrafter"/>
</dbReference>
<keyword evidence="3" id="KW-0813">Transport</keyword>
<keyword evidence="7" id="KW-0067">ATP-binding</keyword>
<evidence type="ECO:0000256" key="7">
    <source>
        <dbReference type="ARBA" id="ARBA00022840"/>
    </source>
</evidence>
<dbReference type="PROSITE" id="PS00211">
    <property type="entry name" value="ABC_TRANSPORTER_1"/>
    <property type="match status" value="2"/>
</dbReference>
<feature type="transmembrane region" description="Helical" evidence="10">
    <location>
        <begin position="1164"/>
        <end position="1185"/>
    </location>
</feature>
<dbReference type="GO" id="GO:0140359">
    <property type="term" value="F:ABC-type transporter activity"/>
    <property type="evidence" value="ECO:0007669"/>
    <property type="project" value="InterPro"/>
</dbReference>
<feature type="transmembrane region" description="Helical" evidence="10">
    <location>
        <begin position="366"/>
        <end position="388"/>
    </location>
</feature>
<dbReference type="RefSeq" id="XP_030988757.1">
    <property type="nucleotide sequence ID" value="XM_031133719.1"/>
</dbReference>
<dbReference type="InterPro" id="IPR027417">
    <property type="entry name" value="P-loop_NTPase"/>
</dbReference>
<feature type="transmembrane region" description="Helical" evidence="10">
    <location>
        <begin position="311"/>
        <end position="333"/>
    </location>
</feature>
<dbReference type="Pfam" id="PF12698">
    <property type="entry name" value="ABC2_membrane_3"/>
    <property type="match status" value="1"/>
</dbReference>
<sequence length="2032" mass="221879">MTLLARQVRVLTSKNLSINLRRQWLSTPLRAFLLPVLLVVLLAFSRNLLSPSAQFGIGVSHPVPNLSQALSAISATRDRVLFVNNGFDNGAIDHLIANVIKPLNVTDVEFKTLRSAGSLQAECRSSSQGSSRCIAVVIFHSSPSEGAGGIWNYTMRADGALGLNIDVESDSNDAQLFVFPLQHAIDFAIAQHESVGGAEPTVYDYPFTSLTNAEREEKAHSRYMGNVISILAVAFYIALVGVLYHLTGAMAAERESGMAQLLDVMMANKRPWEPQAARLASHHLAFAFLYAPGWIAMGAILGAIAFTKTSIAMSIISNLFCGLSLTSFALLAGSCFKEAQLSGITAVISSLVLAIIAQVARDAPTWVTGVLAFLFPPSNYIYLIIAIARWERVGAAADALRSPPDQGFSLPIFAFLAFAVLHMILYPLLAATVERSLHGTKSASRRLNTPDSPVAVRLSNCTKTYRPSLIRRLLARATGSAVSTITAINNLSLEVYRGELTVLLGTNGSGKSTTLDAVAGMHSLDSGVISLSYTGSQGRSGHCPQKNVLWDELTVEEHAKIFDGIKRVSGKSSREDIQSLIKACDLSAKAKTCSKDLSGGQKRKLQLVLMFSGDSDICCVDEVSSGVDPLSRRKLWDILLSERDRRTIILTTHFLDEADVLADRIAIMSRGSLRAQGTSAELKQRMTHGYRVHVHHRAVASHQPCYEDIPHLDTDGEIVYFPGTSSETAMFLRRLEGDGISEYEVSSPTLEEVFLNVAADTGHRPGTEGGRASQESRAPLVDVRFIKPLPRTQELFGGRPPSLARQCRIMFMKRLTIFRRNYAPYMIATILPVIAAGCATLFLKKVSPASCNPDIATLSGSSGSESISPQTFRLVTGPEDQLSAAARAQIASAPPGSVTYVKTLQEFNLEISRQAGNLTPGGFFLGDSPTFAWRADGPLVYGHILQNLLDMMILNITIASDYQPLDVPFTANIGDLLIFVAIAGFSMAMYPAFLILYPTAERLRGIRSMQYSNGVAVTPLWLSYLAFDFLVTLIVASVSAIVFQAVTGVWYYLGYLFLILLLYGVAATLFAYALSSRAKSQLGAFAFCAAVQCASFLVFFVTYLVTLTYTNPATQSATLTTAFYVLGAVSPVCNLARALYLALNMFGITCRGRELAPYPGAMDVYGGPILYLCLQSLLLFAILLLEDSGVGLKQWLRRTRKVQSSSQDAFELEPASGPHGARSSCKTGLEVIGLTKQFKHHLAVDDVSFNAPKNECFALLGPNGAGKTTCISMIRGDILPSNPKSEVLVEGISAIRHRSHARHKLGVCPQIDPLDKMTVREHLDFYARIRGVSDPAHNVDVVLASLGLREFADRVAYGLSGGNKRKLSLGIALMGNPSVLVLDEPSSGMDAASMRLMWRILSSVTPGRSLILTTHSMEEADALATRAGIVAGKMLACGTIQDLRSQYADRFLVHLVHRDAPHASDATMGEIRRWIHHQFPGAHLQANGAKYGQIRFELSREVTDNTTNGAVQAASTLTSASSSRGVALTIEISCERLGRECVVEPRKSPRRSGGSSERSILRLQSKIESLERLLSSSLTRNENGHTYLTIGQQVASRGSLGYSTPGDISPTPRDAQEMLNCYRKDMCPLLPFVIVPPEMTPEQLSAERPMLYRALEVVTRFQDDAVQFKLSESLREEMSRRIVIQEEKSLDILQGILVKHLHIHPGYQVSTLLYLGVALAAELGLDEAPTTRTARTGLGALTTFDRQAPTSHRSLEESRALLGLFWLTSVSSTCIKDVSGFTFGKSLQWSHQSLQSSLELPSDVYLSQLIRTQQVADSIRSVLYRGLLDADPVSPAAVMAAFQSLDTMVKDVHMDTYQDFAQQSLTRISYLSLQIYLYKIALDDRMFDPSAFWQDDWMNPTLPPSNTSACFPDIGQRDRCLVTLMNAAGMLINQICELDDPVLPVLPYAAWVQLGHAIVILSRIVIYSREIGDSTLFFESLSTFKNGLERFGRKMEATYAGQRRRLPAVFGALPGRLAEISMLVDSDLEDHN</sequence>
<dbReference type="InterPro" id="IPR017871">
    <property type="entry name" value="ABC_transporter-like_CS"/>
</dbReference>